<dbReference type="GO" id="GO:0006508">
    <property type="term" value="P:proteolysis"/>
    <property type="evidence" value="ECO:0007669"/>
    <property type="project" value="UniProtKB-KW"/>
</dbReference>
<keyword evidence="5" id="KW-0255">Endonuclease</keyword>
<evidence type="ECO:0000256" key="1">
    <source>
        <dbReference type="ARBA" id="ARBA00022670"/>
    </source>
</evidence>
<dbReference type="SUPFAM" id="SSF56672">
    <property type="entry name" value="DNA/RNA polymerases"/>
    <property type="match status" value="1"/>
</dbReference>
<dbReference type="GO" id="GO:0008233">
    <property type="term" value="F:peptidase activity"/>
    <property type="evidence" value="ECO:0007669"/>
    <property type="project" value="UniProtKB-KW"/>
</dbReference>
<evidence type="ECO:0000256" key="6">
    <source>
        <dbReference type="ARBA" id="ARBA00022801"/>
    </source>
</evidence>
<reference evidence="10" key="1">
    <citation type="submission" date="2024-07" db="EMBL/GenBank/DDBJ databases">
        <title>Two chromosome-level genome assemblies of Korean endemic species Abeliophyllum distichum and Forsythia ovata (Oleaceae).</title>
        <authorList>
            <person name="Jang H."/>
        </authorList>
    </citation>
    <scope>NUCLEOTIDE SEQUENCE [LARGE SCALE GENOMIC DNA]</scope>
</reference>
<evidence type="ECO:0000313" key="9">
    <source>
        <dbReference type="EMBL" id="KAL2470071.1"/>
    </source>
</evidence>
<dbReference type="InterPro" id="IPR000477">
    <property type="entry name" value="RT_dom"/>
</dbReference>
<sequence length="178" mass="20802">MQGLEFQFKLKALKLWDNDMVLGVDWFSQFGPTTFDFTQGYISFQRNGLTVRLTMKDSRKEMNLIDGDQLMQLFNTQENGIMVQMYAMEVEESRVIPDLISPSLSKFEDVFVEPTGLPPIRYFSKLDLRVGYHQIRVRPEDIHKTAFKTHQRLYEFKVIPFGLTNAPATFQSLMNIIF</sequence>
<evidence type="ECO:0000313" key="10">
    <source>
        <dbReference type="Proteomes" id="UP001604336"/>
    </source>
</evidence>
<gene>
    <name evidence="9" type="ORF">Adt_38207</name>
</gene>
<dbReference type="GO" id="GO:0003964">
    <property type="term" value="F:RNA-directed DNA polymerase activity"/>
    <property type="evidence" value="ECO:0007669"/>
    <property type="project" value="UniProtKB-KW"/>
</dbReference>
<evidence type="ECO:0000256" key="2">
    <source>
        <dbReference type="ARBA" id="ARBA00022679"/>
    </source>
</evidence>
<dbReference type="GO" id="GO:0004519">
    <property type="term" value="F:endonuclease activity"/>
    <property type="evidence" value="ECO:0007669"/>
    <property type="project" value="UniProtKB-KW"/>
</dbReference>
<keyword evidence="7" id="KW-0695">RNA-directed DNA polymerase</keyword>
<evidence type="ECO:0000256" key="4">
    <source>
        <dbReference type="ARBA" id="ARBA00022722"/>
    </source>
</evidence>
<proteinExistence type="predicted"/>
<accession>A0ABD1Q1M7</accession>
<keyword evidence="10" id="KW-1185">Reference proteome</keyword>
<feature type="domain" description="Reverse transcriptase" evidence="8">
    <location>
        <begin position="120"/>
        <end position="177"/>
    </location>
</feature>
<dbReference type="EMBL" id="JBFOLK010000012">
    <property type="protein sequence ID" value="KAL2470071.1"/>
    <property type="molecule type" value="Genomic_DNA"/>
</dbReference>
<dbReference type="InterPro" id="IPR043502">
    <property type="entry name" value="DNA/RNA_pol_sf"/>
</dbReference>
<dbReference type="FunFam" id="3.10.10.10:FF:000007">
    <property type="entry name" value="Retrovirus-related Pol polyprotein from transposon 17.6-like Protein"/>
    <property type="match status" value="1"/>
</dbReference>
<keyword evidence="4" id="KW-0540">Nuclease</keyword>
<keyword evidence="1" id="KW-0645">Protease</keyword>
<dbReference type="Pfam" id="PF00078">
    <property type="entry name" value="RVT_1"/>
    <property type="match status" value="1"/>
</dbReference>
<dbReference type="PANTHER" id="PTHR24559:SF444">
    <property type="entry name" value="REVERSE TRANSCRIPTASE DOMAIN-CONTAINING PROTEIN"/>
    <property type="match status" value="1"/>
</dbReference>
<dbReference type="PANTHER" id="PTHR24559">
    <property type="entry name" value="TRANSPOSON TY3-I GAG-POL POLYPROTEIN"/>
    <property type="match status" value="1"/>
</dbReference>
<dbReference type="CDD" id="cd01647">
    <property type="entry name" value="RT_LTR"/>
    <property type="match status" value="1"/>
</dbReference>
<evidence type="ECO:0000256" key="7">
    <source>
        <dbReference type="ARBA" id="ARBA00022918"/>
    </source>
</evidence>
<dbReference type="AlphaFoldDB" id="A0ABD1Q1M7"/>
<keyword evidence="6" id="KW-0378">Hydrolase</keyword>
<evidence type="ECO:0000256" key="5">
    <source>
        <dbReference type="ARBA" id="ARBA00022759"/>
    </source>
</evidence>
<organism evidence="9 10">
    <name type="scientific">Abeliophyllum distichum</name>
    <dbReference type="NCBI Taxonomy" id="126358"/>
    <lineage>
        <taxon>Eukaryota</taxon>
        <taxon>Viridiplantae</taxon>
        <taxon>Streptophyta</taxon>
        <taxon>Embryophyta</taxon>
        <taxon>Tracheophyta</taxon>
        <taxon>Spermatophyta</taxon>
        <taxon>Magnoliopsida</taxon>
        <taxon>eudicotyledons</taxon>
        <taxon>Gunneridae</taxon>
        <taxon>Pentapetalae</taxon>
        <taxon>asterids</taxon>
        <taxon>lamiids</taxon>
        <taxon>Lamiales</taxon>
        <taxon>Oleaceae</taxon>
        <taxon>Forsythieae</taxon>
        <taxon>Abeliophyllum</taxon>
    </lineage>
</organism>
<name>A0ABD1Q1M7_9LAMI</name>
<dbReference type="Gene3D" id="3.10.10.10">
    <property type="entry name" value="HIV Type 1 Reverse Transcriptase, subunit A, domain 1"/>
    <property type="match status" value="1"/>
</dbReference>
<comment type="caution">
    <text evidence="9">The sequence shown here is derived from an EMBL/GenBank/DDBJ whole genome shotgun (WGS) entry which is preliminary data.</text>
</comment>
<dbReference type="InterPro" id="IPR053134">
    <property type="entry name" value="RNA-dir_DNA_polymerase"/>
</dbReference>
<keyword evidence="3" id="KW-0548">Nucleotidyltransferase</keyword>
<keyword evidence="2" id="KW-0808">Transferase</keyword>
<dbReference type="Proteomes" id="UP001604336">
    <property type="component" value="Unassembled WGS sequence"/>
</dbReference>
<evidence type="ECO:0000259" key="8">
    <source>
        <dbReference type="Pfam" id="PF00078"/>
    </source>
</evidence>
<evidence type="ECO:0000256" key="3">
    <source>
        <dbReference type="ARBA" id="ARBA00022695"/>
    </source>
</evidence>
<protein>
    <recommendedName>
        <fullName evidence="8">Reverse transcriptase domain-containing protein</fullName>
    </recommendedName>
</protein>